<dbReference type="Proteomes" id="UP000813462">
    <property type="component" value="Unassembled WGS sequence"/>
</dbReference>
<name>A0A978VG28_ZIZJJ</name>
<dbReference type="PANTHER" id="PTHR24128:SF24">
    <property type="entry name" value="ANKYRIN REPEAT PROTEIN"/>
    <property type="match status" value="1"/>
</dbReference>
<accession>A0A978VG28</accession>
<dbReference type="Pfam" id="PF13962">
    <property type="entry name" value="PGG"/>
    <property type="match status" value="1"/>
</dbReference>
<dbReference type="AlphaFoldDB" id="A0A978VG28"/>
<dbReference type="SUPFAM" id="SSF48403">
    <property type="entry name" value="Ankyrin repeat"/>
    <property type="match status" value="2"/>
</dbReference>
<dbReference type="Gene3D" id="1.25.40.20">
    <property type="entry name" value="Ankyrin repeat-containing domain"/>
    <property type="match status" value="2"/>
</dbReference>
<dbReference type="PANTHER" id="PTHR24128">
    <property type="entry name" value="HOMEOBOX PROTEIN WARIAI"/>
    <property type="match status" value="1"/>
</dbReference>
<dbReference type="Pfam" id="PF12796">
    <property type="entry name" value="Ank_2"/>
    <property type="match status" value="2"/>
</dbReference>
<organism evidence="3 4">
    <name type="scientific">Ziziphus jujuba var. spinosa</name>
    <dbReference type="NCBI Taxonomy" id="714518"/>
    <lineage>
        <taxon>Eukaryota</taxon>
        <taxon>Viridiplantae</taxon>
        <taxon>Streptophyta</taxon>
        <taxon>Embryophyta</taxon>
        <taxon>Tracheophyta</taxon>
        <taxon>Spermatophyta</taxon>
        <taxon>Magnoliopsida</taxon>
        <taxon>eudicotyledons</taxon>
        <taxon>Gunneridae</taxon>
        <taxon>Pentapetalae</taxon>
        <taxon>rosids</taxon>
        <taxon>fabids</taxon>
        <taxon>Rosales</taxon>
        <taxon>Rhamnaceae</taxon>
        <taxon>Paliureae</taxon>
        <taxon>Ziziphus</taxon>
    </lineage>
</organism>
<evidence type="ECO:0000313" key="3">
    <source>
        <dbReference type="EMBL" id="KAH7529317.1"/>
    </source>
</evidence>
<dbReference type="InterPro" id="IPR002110">
    <property type="entry name" value="Ankyrin_rpt"/>
</dbReference>
<evidence type="ECO:0000256" key="1">
    <source>
        <dbReference type="PROSITE-ProRule" id="PRU00023"/>
    </source>
</evidence>
<protein>
    <recommendedName>
        <fullName evidence="2">PGG domain-containing protein</fullName>
    </recommendedName>
</protein>
<dbReference type="SMART" id="SM00248">
    <property type="entry name" value="ANK"/>
    <property type="match status" value="7"/>
</dbReference>
<proteinExistence type="predicted"/>
<feature type="domain" description="PGG" evidence="2">
    <location>
        <begin position="565"/>
        <end position="599"/>
    </location>
</feature>
<feature type="repeat" description="ANK" evidence="1">
    <location>
        <begin position="469"/>
        <end position="501"/>
    </location>
</feature>
<reference evidence="3" key="1">
    <citation type="journal article" date="2021" name="Front. Plant Sci.">
        <title>Chromosome-Scale Genome Assembly for Chinese Sour Jujube and Insights Into Its Genome Evolution and Domestication Signature.</title>
        <authorList>
            <person name="Shen L.-Y."/>
            <person name="Luo H."/>
            <person name="Wang X.-L."/>
            <person name="Wang X.-M."/>
            <person name="Qiu X.-J."/>
            <person name="Liu H."/>
            <person name="Zhou S.-S."/>
            <person name="Jia K.-H."/>
            <person name="Nie S."/>
            <person name="Bao Y.-T."/>
            <person name="Zhang R.-G."/>
            <person name="Yun Q.-Z."/>
            <person name="Chai Y.-H."/>
            <person name="Lu J.-Y."/>
            <person name="Li Y."/>
            <person name="Zhao S.-W."/>
            <person name="Mao J.-F."/>
            <person name="Jia S.-G."/>
            <person name="Mao Y.-M."/>
        </authorList>
    </citation>
    <scope>NUCLEOTIDE SEQUENCE</scope>
    <source>
        <strain evidence="3">AT0</strain>
        <tissue evidence="3">Leaf</tissue>
    </source>
</reference>
<dbReference type="PROSITE" id="PS50088">
    <property type="entry name" value="ANK_REPEAT"/>
    <property type="match status" value="1"/>
</dbReference>
<gene>
    <name evidence="3" type="ORF">FEM48_Zijuj05G0171600</name>
</gene>
<comment type="caution">
    <text evidence="3">The sequence shown here is derived from an EMBL/GenBank/DDBJ whole genome shotgun (WGS) entry which is preliminary data.</text>
</comment>
<keyword evidence="1" id="KW-0040">ANK repeat</keyword>
<sequence>MEENLKTAAENGDINMIYSSLSEDPYLLDHIDLVPFIHSPLHIAASSSYHIQFAKEIMRLKPSFAQNLNQEGFRPMHPELHNGQTKVVLGFLDTESELVLVQGWESRTPLHHVAEQGDVDLLIRLSSACVLKYSRWSEHPRTQEVAALIELKRQVRETLLHARDLDAPGGVWQDDNNNGSTNNTLNITLLITTSNLNNTTGILEPHQAGMNTRNDTCNLLLVVAALVVKASFKAAPSLPGGIWHFQACNNDDNNALNITMANAVPGGKQSYVANYCSSQKQFLKQMEENWKTAAQNGDINMIYKLLGEDPYVLDRIDDVPYIDTPVHIAASFGHVQFAREIMRLKPSFARKLNQDGFSPMHLALQNGQTKMVLGFLNCESDLVRVQGREGKTSLHYVAEQGDVDLLTEFLSACPQSIQDVTIQNETALHIAVKNSHVDALDFLLGGLRRACYRGSDIQEGKIINWKDDEGNTVLHIATAMNQSQAVRLLISSNIEVNVKNSRGCTALDISDPNNGQVRENLLNPGALTAQLCPQVSNNSRDRLRSNLSFRESTAISLSRFKNNTSNDTRNVFLVVAALIVAATFQAGLTLPGSFLPDFNDDKSNNTNALNITLVNTTSRINTTEIRLIENEGSSKAHQIRGSISSGSHRSCSIYPYSFAYSSFFRSHSICKGDNEIETIICSESKSRGVQLRASSNAQCQTKVVLGFLDTENELVRVQARRVELLFIM</sequence>
<dbReference type="EMBL" id="JAEACU010000005">
    <property type="protein sequence ID" value="KAH7529317.1"/>
    <property type="molecule type" value="Genomic_DNA"/>
</dbReference>
<evidence type="ECO:0000313" key="4">
    <source>
        <dbReference type="Proteomes" id="UP000813462"/>
    </source>
</evidence>
<evidence type="ECO:0000259" key="2">
    <source>
        <dbReference type="Pfam" id="PF13962"/>
    </source>
</evidence>
<dbReference type="InterPro" id="IPR026961">
    <property type="entry name" value="PGG_dom"/>
</dbReference>
<dbReference type="PROSITE" id="PS50297">
    <property type="entry name" value="ANK_REP_REGION"/>
    <property type="match status" value="1"/>
</dbReference>
<dbReference type="InterPro" id="IPR036770">
    <property type="entry name" value="Ankyrin_rpt-contain_sf"/>
</dbReference>